<keyword evidence="2" id="KW-1185">Reference proteome</keyword>
<proteinExistence type="predicted"/>
<dbReference type="AlphaFoldDB" id="A0A1Y5RKN4"/>
<sequence length="61" mass="6496">MSATACKSCSFFETKAAAASEAGLCRLNPPVFLTEDEMRGVWPVVKTDDWCGSHSSSSASH</sequence>
<dbReference type="Proteomes" id="UP000193307">
    <property type="component" value="Unassembled WGS sequence"/>
</dbReference>
<dbReference type="EMBL" id="FWFW01000001">
    <property type="protein sequence ID" value="SLN16876.1"/>
    <property type="molecule type" value="Genomic_DNA"/>
</dbReference>
<reference evidence="1 2" key="1">
    <citation type="submission" date="2017-03" db="EMBL/GenBank/DDBJ databases">
        <authorList>
            <person name="Afonso C.L."/>
            <person name="Miller P.J."/>
            <person name="Scott M.A."/>
            <person name="Spackman E."/>
            <person name="Goraichik I."/>
            <person name="Dimitrov K.M."/>
            <person name="Suarez D.L."/>
            <person name="Swayne D.E."/>
        </authorList>
    </citation>
    <scope>NUCLEOTIDE SEQUENCE [LARGE SCALE GENOMIC DNA]</scope>
    <source>
        <strain evidence="1 2">CECT 7971</strain>
    </source>
</reference>
<dbReference type="STRING" id="658057.SAMN04488032_101258"/>
<organism evidence="1 2">
    <name type="scientific">Pacificibacter marinus</name>
    <dbReference type="NCBI Taxonomy" id="658057"/>
    <lineage>
        <taxon>Bacteria</taxon>
        <taxon>Pseudomonadati</taxon>
        <taxon>Pseudomonadota</taxon>
        <taxon>Alphaproteobacteria</taxon>
        <taxon>Rhodobacterales</taxon>
        <taxon>Roseobacteraceae</taxon>
        <taxon>Pacificibacter</taxon>
    </lineage>
</organism>
<dbReference type="RefSeq" id="WP_085847291.1">
    <property type="nucleotide sequence ID" value="NZ_FNZV01000001.1"/>
</dbReference>
<evidence type="ECO:0000313" key="1">
    <source>
        <dbReference type="EMBL" id="SLN16876.1"/>
    </source>
</evidence>
<dbReference type="OrthoDB" id="290218at2"/>
<accession>A0A1Y5RKN4</accession>
<name>A0A1Y5RKN4_9RHOB</name>
<evidence type="ECO:0000313" key="2">
    <source>
        <dbReference type="Proteomes" id="UP000193307"/>
    </source>
</evidence>
<gene>
    <name evidence="1" type="ORF">PAM7971_00392</name>
</gene>
<protein>
    <submittedName>
        <fullName evidence="1">Uncharacterized protein</fullName>
    </submittedName>
</protein>